<name>A0A1H0GCH9_9BACT</name>
<evidence type="ECO:0000313" key="3">
    <source>
        <dbReference type="Proteomes" id="UP000199134"/>
    </source>
</evidence>
<reference evidence="3" key="1">
    <citation type="submission" date="2016-10" db="EMBL/GenBank/DDBJ databases">
        <authorList>
            <person name="de Groot N.N."/>
        </authorList>
    </citation>
    <scope>NUCLEOTIDE SEQUENCE [LARGE SCALE GENOMIC DNA]</scope>
    <source>
        <strain evidence="3">BP1-145</strain>
    </source>
</reference>
<dbReference type="Pfam" id="PF15890">
    <property type="entry name" value="Peptidase_Mx1"/>
    <property type="match status" value="1"/>
</dbReference>
<sequence length="315" mass="36337">MNNKMKKISYFLIGCAIALGFTACSSDDEPKQPSIFANDLKTDSADFDRWLRKNYMDPYNIHIIYRYQDDETDQKYNVIPAKMENVKALAKMMKHIWIDAYEEVVGADFIKSYSPRIFQYIGSAEYRSDGAMVLGTAEGGLKITLFRVNAMDIDNIFIDSISPFPNSAAVPIDMNYWFFHTMHHEFLHILQQTKSYPMEFNTVSAGKYHANDWINVKDEEAPLEGFVTGYASGEAREDMAEIYATYVTHTPEAWEKILKAGEKGSDKTGREAIEKKLEIIKKYMKESWGFELDDLRTVVLRRSHEVLEMDLRTLD</sequence>
<comment type="caution">
    <text evidence="2">The sequence shown here is derived from an EMBL/GenBank/DDBJ whole genome shotgun (WGS) entry which is preliminary data.</text>
</comment>
<feature type="signal peptide" evidence="1">
    <location>
        <begin position="1"/>
        <end position="26"/>
    </location>
</feature>
<gene>
    <name evidence="2" type="ORF">SAMN04487900_10861</name>
</gene>
<evidence type="ECO:0000256" key="1">
    <source>
        <dbReference type="SAM" id="SignalP"/>
    </source>
</evidence>
<protein>
    <submittedName>
        <fullName evidence="2">Substrate import-associated zinc metallohydrolase lipoprotein</fullName>
    </submittedName>
</protein>
<keyword evidence="1" id="KW-0732">Signal</keyword>
<proteinExistence type="predicted"/>
<feature type="chain" id="PRO_5011444406" evidence="1">
    <location>
        <begin position="27"/>
        <end position="315"/>
    </location>
</feature>
<dbReference type="AlphaFoldDB" id="A0A1H0GCH9"/>
<evidence type="ECO:0000313" key="2">
    <source>
        <dbReference type="EMBL" id="SDO04570.1"/>
    </source>
</evidence>
<keyword evidence="2" id="KW-0449">Lipoprotein</keyword>
<dbReference type="Proteomes" id="UP000199134">
    <property type="component" value="Unassembled WGS sequence"/>
</dbReference>
<dbReference type="PROSITE" id="PS51257">
    <property type="entry name" value="PROKAR_LIPOPROTEIN"/>
    <property type="match status" value="1"/>
</dbReference>
<dbReference type="Gene3D" id="3.40.390.70">
    <property type="match status" value="1"/>
</dbReference>
<dbReference type="NCBIfam" id="TIGR04549">
    <property type="entry name" value="LP_HExxH_w_tonB"/>
    <property type="match status" value="1"/>
</dbReference>
<accession>A0A1H0GCH9</accession>
<organism evidence="2 3">
    <name type="scientific">Prevotella communis</name>
    <dbReference type="NCBI Taxonomy" id="2913614"/>
    <lineage>
        <taxon>Bacteria</taxon>
        <taxon>Pseudomonadati</taxon>
        <taxon>Bacteroidota</taxon>
        <taxon>Bacteroidia</taxon>
        <taxon>Bacteroidales</taxon>
        <taxon>Prevotellaceae</taxon>
        <taxon>Prevotella</taxon>
    </lineage>
</organism>
<dbReference type="EMBL" id="FNIW01000008">
    <property type="protein sequence ID" value="SDO04570.1"/>
    <property type="molecule type" value="Genomic_DNA"/>
</dbReference>
<dbReference type="InterPro" id="IPR030890">
    <property type="entry name" value="LP_HExxH_w_TonB"/>
</dbReference>